<proteinExistence type="predicted"/>
<evidence type="ECO:0000313" key="1">
    <source>
        <dbReference type="EMBL" id="JAD46044.1"/>
    </source>
</evidence>
<protein>
    <submittedName>
        <fullName evidence="1">Uncharacterized protein</fullName>
    </submittedName>
</protein>
<accession>A0A0A9A336</accession>
<name>A0A0A9A336_ARUDO</name>
<dbReference type="EMBL" id="GBRH01251851">
    <property type="protein sequence ID" value="JAD46044.1"/>
    <property type="molecule type" value="Transcribed_RNA"/>
</dbReference>
<organism evidence="1">
    <name type="scientific">Arundo donax</name>
    <name type="common">Giant reed</name>
    <name type="synonym">Donax arundinaceus</name>
    <dbReference type="NCBI Taxonomy" id="35708"/>
    <lineage>
        <taxon>Eukaryota</taxon>
        <taxon>Viridiplantae</taxon>
        <taxon>Streptophyta</taxon>
        <taxon>Embryophyta</taxon>
        <taxon>Tracheophyta</taxon>
        <taxon>Spermatophyta</taxon>
        <taxon>Magnoliopsida</taxon>
        <taxon>Liliopsida</taxon>
        <taxon>Poales</taxon>
        <taxon>Poaceae</taxon>
        <taxon>PACMAD clade</taxon>
        <taxon>Arundinoideae</taxon>
        <taxon>Arundineae</taxon>
        <taxon>Arundo</taxon>
    </lineage>
</organism>
<sequence length="217" mass="23314">MPRCSPPMVTVVAAVLRILHHRECVRRLRAILRCHPYGRRAGGRVPCGRRVLHGAPPYLGARMCTRGCLPSHRATGAAMVPSVTPQPATADSPPRTPPGFLTFYPLHRWTHVVLAEDAGPSSTPPTLAMALPSPTLSSPEYVTTGIFGHASMPAPPGFRLTGTIAARRRAPPLRIETADGEIYDVALAPPPPLPCATTFACHHASDADNRRPDLIRT</sequence>
<reference evidence="1" key="1">
    <citation type="submission" date="2014-09" db="EMBL/GenBank/DDBJ databases">
        <authorList>
            <person name="Magalhaes I.L.F."/>
            <person name="Oliveira U."/>
            <person name="Santos F.R."/>
            <person name="Vidigal T.H.D.A."/>
            <person name="Brescovit A.D."/>
            <person name="Santos A.J."/>
        </authorList>
    </citation>
    <scope>NUCLEOTIDE SEQUENCE</scope>
    <source>
        <tissue evidence="1">Shoot tissue taken approximately 20 cm above the soil surface</tissue>
    </source>
</reference>
<reference evidence="1" key="2">
    <citation type="journal article" date="2015" name="Data Brief">
        <title>Shoot transcriptome of the giant reed, Arundo donax.</title>
        <authorList>
            <person name="Barrero R.A."/>
            <person name="Guerrero F.D."/>
            <person name="Moolhuijzen P."/>
            <person name="Goolsby J.A."/>
            <person name="Tidwell J."/>
            <person name="Bellgard S.E."/>
            <person name="Bellgard M.I."/>
        </authorList>
    </citation>
    <scope>NUCLEOTIDE SEQUENCE</scope>
    <source>
        <tissue evidence="1">Shoot tissue taken approximately 20 cm above the soil surface</tissue>
    </source>
</reference>
<dbReference type="AlphaFoldDB" id="A0A0A9A336"/>